<name>A0A9E7M7E7_9CAUD</name>
<reference evidence="1" key="1">
    <citation type="submission" date="2021-11" db="EMBL/GenBank/DDBJ databases">
        <title>The TAILOR 12: Case summaries of 12 patient that have undergone phage therapy for multidrug-resistant infections.</title>
        <authorList>
            <person name="Green S."/>
            <person name="Terwilliger A."/>
            <person name="Clark J."/>
            <person name="Salazar K."/>
            <person name="Maresso A."/>
        </authorList>
    </citation>
    <scope>NUCLEOTIDE SEQUENCE</scope>
</reference>
<keyword evidence="2" id="KW-1185">Reference proteome</keyword>
<sequence>MNIKEYRVYRAKSYAISIKKDRSLVDCYYHIKALSRLKPIIRQVEARKLVGRGVKFLDKEGELKHMHLDSDFFRAEVNYYQTWRGLRKLVGRFGKHELVNVVRGWK</sequence>
<gene>
    <name evidence="1" type="ORF">6939_0025</name>
</gene>
<dbReference type="Proteomes" id="UP001056005">
    <property type="component" value="Segment"/>
</dbReference>
<proteinExistence type="predicted"/>
<organism evidence="1 2">
    <name type="scientific">Klebsiella phage 6939</name>
    <dbReference type="NCBI Taxonomy" id="2912295"/>
    <lineage>
        <taxon>Viruses</taxon>
        <taxon>Duplodnaviria</taxon>
        <taxon>Heunggongvirae</taxon>
        <taxon>Uroviricota</taxon>
        <taxon>Caudoviricetes</taxon>
        <taxon>Autographivirales</taxon>
        <taxon>Autographivirales incertae sedis</taxon>
        <taxon>Reminisvirus</taxon>
        <taxon>Reminisvirus 6939</taxon>
    </lineage>
</organism>
<evidence type="ECO:0000313" key="1">
    <source>
        <dbReference type="EMBL" id="URY99204.1"/>
    </source>
</evidence>
<accession>A0A9E7M7E7</accession>
<protein>
    <submittedName>
        <fullName evidence="1">Uncharacterized protein</fullName>
    </submittedName>
</protein>
<evidence type="ECO:0000313" key="2">
    <source>
        <dbReference type="Proteomes" id="UP001056005"/>
    </source>
</evidence>
<dbReference type="EMBL" id="OL362271">
    <property type="protein sequence ID" value="URY99204.1"/>
    <property type="molecule type" value="Genomic_DNA"/>
</dbReference>